<gene>
    <name evidence="1" type="ORF">PsYK624_126350</name>
</gene>
<comment type="caution">
    <text evidence="1">The sequence shown here is derived from an EMBL/GenBank/DDBJ whole genome shotgun (WGS) entry which is preliminary data.</text>
</comment>
<evidence type="ECO:0000313" key="2">
    <source>
        <dbReference type="Proteomes" id="UP000703269"/>
    </source>
</evidence>
<keyword evidence="2" id="KW-1185">Reference proteome</keyword>
<protein>
    <submittedName>
        <fullName evidence="1">Uncharacterized protein</fullName>
    </submittedName>
</protein>
<reference evidence="1 2" key="1">
    <citation type="submission" date="2021-08" db="EMBL/GenBank/DDBJ databases">
        <title>Draft Genome Sequence of Phanerochaete sordida strain YK-624.</title>
        <authorList>
            <person name="Mori T."/>
            <person name="Dohra H."/>
            <person name="Suzuki T."/>
            <person name="Kawagishi H."/>
            <person name="Hirai H."/>
        </authorList>
    </citation>
    <scope>NUCLEOTIDE SEQUENCE [LARGE SCALE GENOMIC DNA]</scope>
    <source>
        <strain evidence="1 2">YK-624</strain>
    </source>
</reference>
<dbReference type="AlphaFoldDB" id="A0A9P3GI98"/>
<accession>A0A9P3GI98</accession>
<dbReference type="OrthoDB" id="1638493at2759"/>
<dbReference type="EMBL" id="BPQB01000059">
    <property type="protein sequence ID" value="GJE96438.1"/>
    <property type="molecule type" value="Genomic_DNA"/>
</dbReference>
<sequence>MAVALEIIPSSSSLDMYGVPNERTMYSVSGHVNITLTPPSSYFEKCRTVRLALESLVVTFEGQSEFLSEETGYTATRLCTISHDLVSAEPLQLSNEGLEDASESCTWSVVFNLTIPGWLPETTTFGERDAGTSYALHASATIRSKDSAPSRSWFSTLCLPLQQQTRVFSAPPATISLVRYTMPASFASTSTTPFPTSHYEVSARPEELNADSRFPREALSKIRVQMSVPECVSREDEKIAFAVRLRTNGLPDAECRRLRVTDFWIEVEQTERYRTRALAAYAAQFPVPGAEEQPPQKPLLRPHPMHALYDAGLAEAQSNVLSRTFSLLPADCSGHYRIAGDGYIFSRDPEMELDNTWFSLATHVPVATTPQERPADWQQSKTVRTSSLSPLLTVTHRMYVTLKCTYDVDGTATGARVEERLRFHVPLRFVRVPPRPRQPRSSTPTLVGHVRADSASSEETLVGLPPSAPYASTLPAYSQLYYSNGDRKIDYSVPLPLYTPRADAETAPLLSAEEARA</sequence>
<organism evidence="1 2">
    <name type="scientific">Phanerochaete sordida</name>
    <dbReference type="NCBI Taxonomy" id="48140"/>
    <lineage>
        <taxon>Eukaryota</taxon>
        <taxon>Fungi</taxon>
        <taxon>Dikarya</taxon>
        <taxon>Basidiomycota</taxon>
        <taxon>Agaricomycotina</taxon>
        <taxon>Agaricomycetes</taxon>
        <taxon>Polyporales</taxon>
        <taxon>Phanerochaetaceae</taxon>
        <taxon>Phanerochaete</taxon>
    </lineage>
</organism>
<name>A0A9P3GI98_9APHY</name>
<evidence type="ECO:0000313" key="1">
    <source>
        <dbReference type="EMBL" id="GJE96438.1"/>
    </source>
</evidence>
<dbReference type="Proteomes" id="UP000703269">
    <property type="component" value="Unassembled WGS sequence"/>
</dbReference>
<proteinExistence type="predicted"/>